<dbReference type="Gene3D" id="3.40.50.200">
    <property type="entry name" value="Peptidase S8/S53 domain"/>
    <property type="match status" value="1"/>
</dbReference>
<dbReference type="InterPro" id="IPR022398">
    <property type="entry name" value="Peptidase_S8_His-AS"/>
</dbReference>
<dbReference type="PROSITE" id="PS00137">
    <property type="entry name" value="SUBTILASE_HIS"/>
    <property type="match status" value="1"/>
</dbReference>
<evidence type="ECO:0000256" key="6">
    <source>
        <dbReference type="SAM" id="SignalP"/>
    </source>
</evidence>
<feature type="active site" description="Charge relay system" evidence="4">
    <location>
        <position position="289"/>
    </location>
</feature>
<dbReference type="PROSITE" id="PS51892">
    <property type="entry name" value="SUBTILASE"/>
    <property type="match status" value="1"/>
</dbReference>
<keyword evidence="2 4" id="KW-0378">Hydrolase</keyword>
<comment type="similarity">
    <text evidence="4">Belongs to the peptidase S8 family.</text>
</comment>
<dbReference type="Pfam" id="PF00082">
    <property type="entry name" value="Peptidase_S8"/>
    <property type="match status" value="1"/>
</dbReference>
<evidence type="ECO:0000256" key="1">
    <source>
        <dbReference type="ARBA" id="ARBA00022670"/>
    </source>
</evidence>
<feature type="region of interest" description="Disordered" evidence="5">
    <location>
        <begin position="1363"/>
        <end position="1394"/>
    </location>
</feature>
<dbReference type="SUPFAM" id="SSF52743">
    <property type="entry name" value="Subtilisin-like"/>
    <property type="match status" value="1"/>
</dbReference>
<dbReference type="InterPro" id="IPR000209">
    <property type="entry name" value="Peptidase_S8/S53_dom"/>
</dbReference>
<evidence type="ECO:0000313" key="10">
    <source>
        <dbReference type="Proteomes" id="UP001301442"/>
    </source>
</evidence>
<accession>A0ABZ0GPM5</accession>
<evidence type="ECO:0000259" key="7">
    <source>
        <dbReference type="Pfam" id="PF00082"/>
    </source>
</evidence>
<dbReference type="InterPro" id="IPR034197">
    <property type="entry name" value="Peptidases_S8_3"/>
</dbReference>
<dbReference type="CDD" id="cd04852">
    <property type="entry name" value="Peptidases_S8_3"/>
    <property type="match status" value="1"/>
</dbReference>
<dbReference type="PRINTS" id="PR00723">
    <property type="entry name" value="SUBTILISIN"/>
</dbReference>
<dbReference type="Gene3D" id="3.50.30.30">
    <property type="match status" value="1"/>
</dbReference>
<protein>
    <submittedName>
        <fullName evidence="9">S8 family serine peptidase</fullName>
    </submittedName>
</protein>
<keyword evidence="3 4" id="KW-0720">Serine protease</keyword>
<keyword evidence="6" id="KW-0732">Signal</keyword>
<feature type="signal peptide" evidence="6">
    <location>
        <begin position="1"/>
        <end position="23"/>
    </location>
</feature>
<reference evidence="9 10" key="1">
    <citation type="submission" date="2023-09" db="EMBL/GenBank/DDBJ databases">
        <authorList>
            <person name="Qi X."/>
        </authorList>
    </citation>
    <scope>NUCLEOTIDE SEQUENCE [LARGE SCALE GENOMIC DNA]</scope>
    <source>
        <strain evidence="9 10">S1-1</strain>
    </source>
</reference>
<dbReference type="Proteomes" id="UP001301442">
    <property type="component" value="Chromosome"/>
</dbReference>
<evidence type="ECO:0000259" key="8">
    <source>
        <dbReference type="Pfam" id="PF02225"/>
    </source>
</evidence>
<dbReference type="RefSeq" id="WP_348396681.1">
    <property type="nucleotide sequence ID" value="NZ_CP136600.1"/>
</dbReference>
<proteinExistence type="inferred from homology"/>
<evidence type="ECO:0000256" key="5">
    <source>
        <dbReference type="SAM" id="MobiDB-lite"/>
    </source>
</evidence>
<dbReference type="PANTHER" id="PTHR10795">
    <property type="entry name" value="PROPROTEIN CONVERTASE SUBTILISIN/KEXIN"/>
    <property type="match status" value="1"/>
</dbReference>
<evidence type="ECO:0000256" key="2">
    <source>
        <dbReference type="ARBA" id="ARBA00022801"/>
    </source>
</evidence>
<dbReference type="Gene3D" id="2.60.40.3010">
    <property type="match status" value="1"/>
</dbReference>
<dbReference type="Pfam" id="PF02225">
    <property type="entry name" value="PA"/>
    <property type="match status" value="1"/>
</dbReference>
<dbReference type="CDD" id="cd02120">
    <property type="entry name" value="PA_subtilisin_like"/>
    <property type="match status" value="1"/>
</dbReference>
<dbReference type="PROSITE" id="PS00138">
    <property type="entry name" value="SUBTILASE_SER"/>
    <property type="match status" value="1"/>
</dbReference>
<keyword evidence="10" id="KW-1185">Reference proteome</keyword>
<feature type="active site" description="Charge relay system" evidence="4">
    <location>
        <position position="202"/>
    </location>
</feature>
<dbReference type="InterPro" id="IPR015500">
    <property type="entry name" value="Peptidase_S8_subtilisin-rel"/>
</dbReference>
<sequence length="1415" mass="151653">MNFKLNKLALALPMSLVTLGAVAAISADDIPRVEVNKAQKNAMLKASKKTFDNHYFVLLEDEPVALYQGGIKGFKATNVAASNGVNANQKGKLNLKSSASVVYGDYLAIKQNEAFSKIKTVLKRDVVLQDRFKVALNGLVMQLQPNEALALRKIPGVLAVEKEEAHQLLTDVGPQHVGAPSIWENPDVEGSKGEGLIIGVMDTGISSYTSKGWSAADFDNKEFHPSFADVGVDGYDHTNPNGEGVYFGDCVDSPHWCNDKVIGVISYDGMKTSALWDLRSETGQDDHGHGTHVASTIAGNRVDNVNYPTVYPDMESQWDHKYYTSETAVSISGVAPHANIISYKTCSVEGCAPSAAVASIEHAIANGVDVLNYSVGGGASSPWFTSDALAFLSAREAGIHTAVAAGNSGQEGEKTVGSPGNSPWVTTVAALSHSRDFTEEKTASFAGGVAALENLVGKGGTSGITTLTDIVYAGDIEDPMEAELAGGVGYCGEYSLPDYWDMESIEGKVVICRRGGVDADGQPQTRLAKGGSAKNAKAAGMIFINSDEDLDNVENDLHVLPTVHLNKADGEKLLAWLAEGEGHQVSFSDSELVLNNDKADITADFTSRGPDYFTGDYLIPDVGAPGVDILAGGLGDGMQSNDSKVWEKVNGEFRFMSGTSMATPHIAGMYLLMKAAQPNWTPAEAQSALMMTAFTDVKEDDDLDGIANRADMHRTGSGSARVNLAVNAGLVMNETRAGYEAANPSAEKLGISDSIAGWHGQPHQMNMPSLSKGECLLDCSWTRTFKATKAATWTVTFEYYNEGFSLTSDTTQFTVTAGEEVEVNFSAKALQGLDGEWANARVVLTPDDVSIPVQTLPVTVNFIAGMAPDEVDVTANRNNDSVGVDGIVTIGSDDLQMSKSGIAKADIYEFELMRDATNQTIYHWDDADSQTIHAIPLNIQADSKRLVVEVLNTSSPDLDIYVGIDSDLDGEPSVVEMGLMPWMSATETSYELIDEISPRPDTYWVLVHNWAEGPAPLADNEMVCAEGQQADEGMVCAEAPIMDNVKLSITNVKYDEDNMSVDIPVAVEPRAQVSTRLGWDQVMTEGDIYHGVFWLGTSAELDKNIGAVRVNMTRGEDDIKVSEPVINDDKLTFSVRVAANNSVEDVDYDFNMTLADNVTVDLMLKDDVVAGVAMKLNTDELAYKTSANELSWSHTQAAGSNALAFNIVLDTSNVEGIIDTTPVIESSKSSSEITEIKSTEPVFVSGRPIVTANSSAETVASGEMVSITAITVDAVIESPEMSYKWHQTLGPVASLSSESNVVSFIAPEVINSEVVKFELIAFNGHKYSLPTEVVMTVEPKVEEEPIIKDDVLGCTYAEAKNFNPDATQDNGSCEYPVTPTPTPDVIEPDEKSSGGSTSLGFLMLSAFGLMLGRRK</sequence>
<evidence type="ECO:0000313" key="9">
    <source>
        <dbReference type="EMBL" id="WOH37904.1"/>
    </source>
</evidence>
<name>A0ABZ0GPM5_9GAMM</name>
<dbReference type="SUPFAM" id="SSF52025">
    <property type="entry name" value="PA domain"/>
    <property type="match status" value="1"/>
</dbReference>
<dbReference type="InterPro" id="IPR045051">
    <property type="entry name" value="SBT"/>
</dbReference>
<feature type="domain" description="PA" evidence="8">
    <location>
        <begin position="498"/>
        <end position="573"/>
    </location>
</feature>
<dbReference type="InterPro" id="IPR023828">
    <property type="entry name" value="Peptidase_S8_Ser-AS"/>
</dbReference>
<feature type="domain" description="Peptidase S8/S53" evidence="7">
    <location>
        <begin position="193"/>
        <end position="701"/>
    </location>
</feature>
<gene>
    <name evidence="9" type="ORF">RI844_01315</name>
</gene>
<dbReference type="InterPro" id="IPR036852">
    <property type="entry name" value="Peptidase_S8/S53_dom_sf"/>
</dbReference>
<dbReference type="EMBL" id="CP136600">
    <property type="protein sequence ID" value="WOH37904.1"/>
    <property type="molecule type" value="Genomic_DNA"/>
</dbReference>
<organism evidence="9 10">
    <name type="scientific">Thalassotalea fonticola</name>
    <dbReference type="NCBI Taxonomy" id="3065649"/>
    <lineage>
        <taxon>Bacteria</taxon>
        <taxon>Pseudomonadati</taxon>
        <taxon>Pseudomonadota</taxon>
        <taxon>Gammaproteobacteria</taxon>
        <taxon>Alteromonadales</taxon>
        <taxon>Colwelliaceae</taxon>
        <taxon>Thalassotalea</taxon>
    </lineage>
</organism>
<evidence type="ECO:0000256" key="3">
    <source>
        <dbReference type="ARBA" id="ARBA00022825"/>
    </source>
</evidence>
<evidence type="ECO:0000256" key="4">
    <source>
        <dbReference type="PROSITE-ProRule" id="PRU01240"/>
    </source>
</evidence>
<dbReference type="InterPro" id="IPR003137">
    <property type="entry name" value="PA_domain"/>
</dbReference>
<feature type="chain" id="PRO_5047117059" evidence="6">
    <location>
        <begin position="24"/>
        <end position="1415"/>
    </location>
</feature>
<feature type="active site" description="Charge relay system" evidence="4">
    <location>
        <position position="660"/>
    </location>
</feature>
<keyword evidence="1 4" id="KW-0645">Protease</keyword>
<dbReference type="InterPro" id="IPR046450">
    <property type="entry name" value="PA_dom_sf"/>
</dbReference>